<proteinExistence type="predicted"/>
<dbReference type="EMBL" id="MU006241">
    <property type="protein sequence ID" value="KAF2820207.1"/>
    <property type="molecule type" value="Genomic_DNA"/>
</dbReference>
<evidence type="ECO:0000256" key="1">
    <source>
        <dbReference type="SAM" id="MobiDB-lite"/>
    </source>
</evidence>
<feature type="compositionally biased region" description="Polar residues" evidence="1">
    <location>
        <begin position="26"/>
        <end position="44"/>
    </location>
</feature>
<dbReference type="AlphaFoldDB" id="A0A6A6ZJ20"/>
<accession>A0A6A6ZJ20</accession>
<gene>
    <name evidence="2" type="ORF">CC86DRAFT_374432</name>
</gene>
<keyword evidence="3" id="KW-1185">Reference proteome</keyword>
<feature type="region of interest" description="Disordered" evidence="1">
    <location>
        <begin position="26"/>
        <end position="53"/>
    </location>
</feature>
<sequence>MYTRFFALGFNNQFLASSLRRRASTDMNSPLSQAAESHVETLTASHPPPPRLAPAHQVTHIALLEEGLMP</sequence>
<dbReference type="Proteomes" id="UP000799424">
    <property type="component" value="Unassembled WGS sequence"/>
</dbReference>
<organism evidence="2 3">
    <name type="scientific">Ophiobolus disseminans</name>
    <dbReference type="NCBI Taxonomy" id="1469910"/>
    <lineage>
        <taxon>Eukaryota</taxon>
        <taxon>Fungi</taxon>
        <taxon>Dikarya</taxon>
        <taxon>Ascomycota</taxon>
        <taxon>Pezizomycotina</taxon>
        <taxon>Dothideomycetes</taxon>
        <taxon>Pleosporomycetidae</taxon>
        <taxon>Pleosporales</taxon>
        <taxon>Pleosporineae</taxon>
        <taxon>Phaeosphaeriaceae</taxon>
        <taxon>Ophiobolus</taxon>
    </lineage>
</organism>
<evidence type="ECO:0000313" key="3">
    <source>
        <dbReference type="Proteomes" id="UP000799424"/>
    </source>
</evidence>
<reference evidence="2" key="1">
    <citation type="journal article" date="2020" name="Stud. Mycol.">
        <title>101 Dothideomycetes genomes: a test case for predicting lifestyles and emergence of pathogens.</title>
        <authorList>
            <person name="Haridas S."/>
            <person name="Albert R."/>
            <person name="Binder M."/>
            <person name="Bloem J."/>
            <person name="Labutti K."/>
            <person name="Salamov A."/>
            <person name="Andreopoulos B."/>
            <person name="Baker S."/>
            <person name="Barry K."/>
            <person name="Bills G."/>
            <person name="Bluhm B."/>
            <person name="Cannon C."/>
            <person name="Castanera R."/>
            <person name="Culley D."/>
            <person name="Daum C."/>
            <person name="Ezra D."/>
            <person name="Gonzalez J."/>
            <person name="Henrissat B."/>
            <person name="Kuo A."/>
            <person name="Liang C."/>
            <person name="Lipzen A."/>
            <person name="Lutzoni F."/>
            <person name="Magnuson J."/>
            <person name="Mondo S."/>
            <person name="Nolan M."/>
            <person name="Ohm R."/>
            <person name="Pangilinan J."/>
            <person name="Park H.-J."/>
            <person name="Ramirez L."/>
            <person name="Alfaro M."/>
            <person name="Sun H."/>
            <person name="Tritt A."/>
            <person name="Yoshinaga Y."/>
            <person name="Zwiers L.-H."/>
            <person name="Turgeon B."/>
            <person name="Goodwin S."/>
            <person name="Spatafora J."/>
            <person name="Crous P."/>
            <person name="Grigoriev I."/>
        </authorList>
    </citation>
    <scope>NUCLEOTIDE SEQUENCE</scope>
    <source>
        <strain evidence="2">CBS 113818</strain>
    </source>
</reference>
<name>A0A6A6ZJ20_9PLEO</name>
<evidence type="ECO:0000313" key="2">
    <source>
        <dbReference type="EMBL" id="KAF2820207.1"/>
    </source>
</evidence>
<protein>
    <submittedName>
        <fullName evidence="2">Uncharacterized protein</fullName>
    </submittedName>
</protein>